<dbReference type="AlphaFoldDB" id="A0AAW0BMQ6"/>
<dbReference type="Proteomes" id="UP001383192">
    <property type="component" value="Unassembled WGS sequence"/>
</dbReference>
<dbReference type="InterPro" id="IPR053005">
    <property type="entry name" value="Nuclear_Pos-Cytoskel_Interact"/>
</dbReference>
<gene>
    <name evidence="3" type="ORF">VNI00_015367</name>
</gene>
<feature type="region of interest" description="Disordered" evidence="2">
    <location>
        <begin position="326"/>
        <end position="345"/>
    </location>
</feature>
<feature type="region of interest" description="Disordered" evidence="2">
    <location>
        <begin position="50"/>
        <end position="132"/>
    </location>
</feature>
<evidence type="ECO:0000256" key="1">
    <source>
        <dbReference type="SAM" id="Coils"/>
    </source>
</evidence>
<proteinExistence type="predicted"/>
<organism evidence="3 4">
    <name type="scientific">Paramarasmius palmivorus</name>
    <dbReference type="NCBI Taxonomy" id="297713"/>
    <lineage>
        <taxon>Eukaryota</taxon>
        <taxon>Fungi</taxon>
        <taxon>Dikarya</taxon>
        <taxon>Basidiomycota</taxon>
        <taxon>Agaricomycotina</taxon>
        <taxon>Agaricomycetes</taxon>
        <taxon>Agaricomycetidae</taxon>
        <taxon>Agaricales</taxon>
        <taxon>Marasmiineae</taxon>
        <taxon>Marasmiaceae</taxon>
        <taxon>Paramarasmius</taxon>
    </lineage>
</organism>
<dbReference type="GO" id="GO:0015631">
    <property type="term" value="F:tubulin binding"/>
    <property type="evidence" value="ECO:0007669"/>
    <property type="project" value="TreeGrafter"/>
</dbReference>
<sequence>MAGDEKSAAYSDVKSHLQNLLDAKEKQLQQAGTLGQRVLAQQMELEERIRQLQEDIGDESGGESGVSSDAMEKLKDLADTLDQWERENTALSSGFGKSSASSPSTEESTGESPKAPARPATASRRAKNAAHRADDVEFAFEISTTLRDEIHRLQSLLGERDEAIQDLKEEKEDLETSVEGLRSALKQQEQNADKSKEDNWNLEVSSQELRTELATSLANSAKLEGDVKRLTKSLATTRDAHETAQSELAKTQTSLDELRQKHETDITLAREQFAAESEGGLSEEVNRLQTLLGERDSIIQQMQEERYGLDGSVTALRTALQQMQERSEGDNWNLEESSQHSKSQTMFSRSSGFTILDGMFNNVGRDLIVRSVEYWTEGSTSCVLPPSMQLPQPGAIEVIGFDAGYGINVEPDQPVIDGHKEA</sequence>
<dbReference type="GO" id="GO:0000226">
    <property type="term" value="P:microtubule cytoskeleton organization"/>
    <property type="evidence" value="ECO:0007669"/>
    <property type="project" value="TreeGrafter"/>
</dbReference>
<accession>A0AAW0BMQ6</accession>
<name>A0AAW0BMQ6_9AGAR</name>
<evidence type="ECO:0000313" key="3">
    <source>
        <dbReference type="EMBL" id="KAK7027278.1"/>
    </source>
</evidence>
<dbReference type="PANTHER" id="PTHR28190">
    <property type="entry name" value="NUCLEAR MIGRATION PROTEIN NUM1"/>
    <property type="match status" value="1"/>
</dbReference>
<dbReference type="GO" id="GO:0005739">
    <property type="term" value="C:mitochondrion"/>
    <property type="evidence" value="ECO:0007669"/>
    <property type="project" value="TreeGrafter"/>
</dbReference>
<feature type="coiled-coil region" evidence="1">
    <location>
        <begin position="150"/>
        <end position="198"/>
    </location>
</feature>
<dbReference type="PANTHER" id="PTHR28190:SF1">
    <property type="entry name" value="NUCLEAR MIGRATION PROTEIN NUM1"/>
    <property type="match status" value="1"/>
</dbReference>
<dbReference type="EMBL" id="JAYKXP010000098">
    <property type="protein sequence ID" value="KAK7027278.1"/>
    <property type="molecule type" value="Genomic_DNA"/>
</dbReference>
<feature type="compositionally biased region" description="Low complexity" evidence="2">
    <location>
        <begin position="92"/>
        <end position="123"/>
    </location>
</feature>
<protein>
    <submittedName>
        <fullName evidence="3">Uncharacterized protein</fullName>
    </submittedName>
</protein>
<reference evidence="3 4" key="1">
    <citation type="submission" date="2024-01" db="EMBL/GenBank/DDBJ databases">
        <title>A draft genome for a cacao thread blight-causing isolate of Paramarasmius palmivorus.</title>
        <authorList>
            <person name="Baruah I.K."/>
            <person name="Bukari Y."/>
            <person name="Amoako-Attah I."/>
            <person name="Meinhardt L.W."/>
            <person name="Bailey B.A."/>
            <person name="Cohen S.P."/>
        </authorList>
    </citation>
    <scope>NUCLEOTIDE SEQUENCE [LARGE SCALE GENOMIC DNA]</scope>
    <source>
        <strain evidence="3 4">GH-12</strain>
    </source>
</reference>
<keyword evidence="4" id="KW-1185">Reference proteome</keyword>
<keyword evidence="1" id="KW-0175">Coiled coil</keyword>
<evidence type="ECO:0000256" key="2">
    <source>
        <dbReference type="SAM" id="MobiDB-lite"/>
    </source>
</evidence>
<feature type="compositionally biased region" description="Polar residues" evidence="2">
    <location>
        <begin position="334"/>
        <end position="345"/>
    </location>
</feature>
<comment type="caution">
    <text evidence="3">The sequence shown here is derived from an EMBL/GenBank/DDBJ whole genome shotgun (WGS) entry which is preliminary data.</text>
</comment>
<feature type="compositionally biased region" description="Basic and acidic residues" evidence="2">
    <location>
        <begin position="70"/>
        <end position="88"/>
    </location>
</feature>
<dbReference type="GO" id="GO:0005938">
    <property type="term" value="C:cell cortex"/>
    <property type="evidence" value="ECO:0007669"/>
    <property type="project" value="TreeGrafter"/>
</dbReference>
<feature type="compositionally biased region" description="Polar residues" evidence="2">
    <location>
        <begin position="245"/>
        <end position="255"/>
    </location>
</feature>
<feature type="region of interest" description="Disordered" evidence="2">
    <location>
        <begin position="236"/>
        <end position="256"/>
    </location>
</feature>
<evidence type="ECO:0000313" key="4">
    <source>
        <dbReference type="Proteomes" id="UP001383192"/>
    </source>
</evidence>